<dbReference type="Pfam" id="PF09722">
    <property type="entry name" value="Xre_MbcA_ParS_C"/>
    <property type="match status" value="1"/>
</dbReference>
<dbReference type="EMBL" id="JAMDGZ010000060">
    <property type="protein sequence ID" value="MDD1016685.1"/>
    <property type="molecule type" value="Genomic_DNA"/>
</dbReference>
<protein>
    <submittedName>
        <fullName evidence="2">MbcA/ParS/Xre antitoxin family protein</fullName>
    </submittedName>
</protein>
<proteinExistence type="predicted"/>
<feature type="domain" description="Antitoxin Xre/MbcA/ParS-like toxin-binding" evidence="1">
    <location>
        <begin position="11"/>
        <end position="60"/>
    </location>
</feature>
<dbReference type="RefSeq" id="WP_273895322.1">
    <property type="nucleotide sequence ID" value="NZ_JAMDGP010000063.1"/>
</dbReference>
<organism evidence="2 3">
    <name type="scientific">Pseudomonas rubra</name>
    <dbReference type="NCBI Taxonomy" id="2942627"/>
    <lineage>
        <taxon>Bacteria</taxon>
        <taxon>Pseudomonadati</taxon>
        <taxon>Pseudomonadota</taxon>
        <taxon>Gammaproteobacteria</taxon>
        <taxon>Pseudomonadales</taxon>
        <taxon>Pseudomonadaceae</taxon>
        <taxon>Pseudomonas</taxon>
    </lineage>
</organism>
<gene>
    <name evidence="2" type="ORF">M5G17_23715</name>
</gene>
<comment type="caution">
    <text evidence="2">The sequence shown here is derived from an EMBL/GenBank/DDBJ whole genome shotgun (WGS) entry which is preliminary data.</text>
</comment>
<name>A0ABT5PEF0_9PSED</name>
<reference evidence="2 3" key="1">
    <citation type="submission" date="2022-05" db="EMBL/GenBank/DDBJ databases">
        <title>Novel Pseudomonas spp. Isolated from a Rainbow Trout Aquaculture Facility.</title>
        <authorList>
            <person name="Testerman T."/>
            <person name="Graf J."/>
        </authorList>
    </citation>
    <scope>NUCLEOTIDE SEQUENCE [LARGE SCALE GENOMIC DNA]</scope>
    <source>
        <strain evidence="2 3">ID1025</strain>
    </source>
</reference>
<evidence type="ECO:0000259" key="1">
    <source>
        <dbReference type="Pfam" id="PF09722"/>
    </source>
</evidence>
<dbReference type="InterPro" id="IPR024467">
    <property type="entry name" value="Xre/MbcA/ParS-like_toxin-bd"/>
</dbReference>
<sequence length="63" mass="7229">MQNFDLVWQKAETVFGDKARAAVWLSTPRNLFDGMTPLEFVKDQESLDRVIEVLTQIDHGYAS</sequence>
<evidence type="ECO:0000313" key="3">
    <source>
        <dbReference type="Proteomes" id="UP001148184"/>
    </source>
</evidence>
<dbReference type="Proteomes" id="UP001148184">
    <property type="component" value="Unassembled WGS sequence"/>
</dbReference>
<keyword evidence="3" id="KW-1185">Reference proteome</keyword>
<accession>A0ABT5PEF0</accession>
<evidence type="ECO:0000313" key="2">
    <source>
        <dbReference type="EMBL" id="MDD1016685.1"/>
    </source>
</evidence>